<reference evidence="2" key="2">
    <citation type="submission" date="2021-08" db="EMBL/GenBank/DDBJ databases">
        <authorList>
            <person name="Eriksson T."/>
        </authorList>
    </citation>
    <scope>NUCLEOTIDE SEQUENCE</scope>
    <source>
        <strain evidence="2">Stoneville</strain>
        <tissue evidence="2">Whole head</tissue>
    </source>
</reference>
<feature type="compositionally biased region" description="Basic residues" evidence="1">
    <location>
        <begin position="341"/>
        <end position="354"/>
    </location>
</feature>
<feature type="region of interest" description="Disordered" evidence="1">
    <location>
        <begin position="372"/>
        <end position="479"/>
    </location>
</feature>
<sequence length="479" mass="53715">MRLGPIRWAVVAADYDFLECVLSNTQILNKSDDYLSMRPWLGTGLLTSEGCTARPQHPQKETVNASVRALLMSLPVSGNRDNLRTVCPVTYDLCFWLPPPAIPSPTRCARLTASPVLRNYTMVAQTRYHPVTKTSDYNVLEYILSSSKLLTKSDDYRYAKPWLGTGLLTSEGQGKYTSGIKRACVRTEHRGCVDIKFGRFGVQIPGQTVELEYLFTRYAFNLVNNYQDKLFIKELGRPRPDLPNLQTVAGWWKEERHSPDTTARLAGFKSQAGWPPMDVVCCDIRVVSSRKRRGERVGVGSRGKYPGAPPHHKGKRNQADRKSVQQVLANPWRRTEAAGKPSKRNSNRTSRRIKASFTRVIDQRIIFATLLGRRHPQGSHQRTGPHTGLSLAEEPESRSNSYLARKGRGEEGPRGLSEDTDGVIDQRRKKDSEDLPPAHSSRDSLRISSPRLGPLIRGDNNFTDALSGDNSSLDVMTMK</sequence>
<keyword evidence="3" id="KW-1185">Reference proteome</keyword>
<comment type="caution">
    <text evidence="2">The sequence shown here is derived from an EMBL/GenBank/DDBJ whole genome shotgun (WGS) entry which is preliminary data.</text>
</comment>
<protein>
    <submittedName>
        <fullName evidence="2">Uncharacterized protein</fullName>
    </submittedName>
</protein>
<organism evidence="2 3">
    <name type="scientific">Tenebrio molitor</name>
    <name type="common">Yellow mealworm beetle</name>
    <dbReference type="NCBI Taxonomy" id="7067"/>
    <lineage>
        <taxon>Eukaryota</taxon>
        <taxon>Metazoa</taxon>
        <taxon>Ecdysozoa</taxon>
        <taxon>Arthropoda</taxon>
        <taxon>Hexapoda</taxon>
        <taxon>Insecta</taxon>
        <taxon>Pterygota</taxon>
        <taxon>Neoptera</taxon>
        <taxon>Endopterygota</taxon>
        <taxon>Coleoptera</taxon>
        <taxon>Polyphaga</taxon>
        <taxon>Cucujiformia</taxon>
        <taxon>Tenebrionidae</taxon>
        <taxon>Tenebrio</taxon>
    </lineage>
</organism>
<accession>A0A8J6HF60</accession>
<feature type="region of interest" description="Disordered" evidence="1">
    <location>
        <begin position="293"/>
        <end position="355"/>
    </location>
</feature>
<dbReference type="Proteomes" id="UP000719412">
    <property type="component" value="Unassembled WGS sequence"/>
</dbReference>
<feature type="compositionally biased region" description="Basic and acidic residues" evidence="1">
    <location>
        <begin position="407"/>
        <end position="417"/>
    </location>
</feature>
<reference evidence="2" key="1">
    <citation type="journal article" date="2020" name="J Insects Food Feed">
        <title>The yellow mealworm (Tenebrio molitor) genome: a resource for the emerging insects as food and feed industry.</title>
        <authorList>
            <person name="Eriksson T."/>
            <person name="Andere A."/>
            <person name="Kelstrup H."/>
            <person name="Emery V."/>
            <person name="Picard C."/>
        </authorList>
    </citation>
    <scope>NUCLEOTIDE SEQUENCE</scope>
    <source>
        <strain evidence="2">Stoneville</strain>
        <tissue evidence="2">Whole head</tissue>
    </source>
</reference>
<dbReference type="EMBL" id="JABDTM020025096">
    <property type="protein sequence ID" value="KAH0813614.1"/>
    <property type="molecule type" value="Genomic_DNA"/>
</dbReference>
<feature type="compositionally biased region" description="Basic and acidic residues" evidence="1">
    <location>
        <begin position="424"/>
        <end position="433"/>
    </location>
</feature>
<evidence type="ECO:0000313" key="2">
    <source>
        <dbReference type="EMBL" id="KAH0813614.1"/>
    </source>
</evidence>
<feature type="compositionally biased region" description="Polar residues" evidence="1">
    <location>
        <begin position="460"/>
        <end position="479"/>
    </location>
</feature>
<gene>
    <name evidence="2" type="ORF">GEV33_009177</name>
</gene>
<evidence type="ECO:0000313" key="3">
    <source>
        <dbReference type="Proteomes" id="UP000719412"/>
    </source>
</evidence>
<evidence type="ECO:0000256" key="1">
    <source>
        <dbReference type="SAM" id="MobiDB-lite"/>
    </source>
</evidence>
<proteinExistence type="predicted"/>
<dbReference type="AlphaFoldDB" id="A0A8J6HF60"/>
<name>A0A8J6HF60_TENMO</name>